<accession>X0SMS4</accession>
<dbReference type="PANTHER" id="PTHR21600:SF44">
    <property type="entry name" value="RIBOSOMAL LARGE SUBUNIT PSEUDOURIDINE SYNTHASE D"/>
    <property type="match status" value="1"/>
</dbReference>
<feature type="domain" description="RNA-binding S4" evidence="4">
    <location>
        <begin position="21"/>
        <end position="81"/>
    </location>
</feature>
<evidence type="ECO:0000313" key="5">
    <source>
        <dbReference type="EMBL" id="GAF77172.1"/>
    </source>
</evidence>
<evidence type="ECO:0000259" key="4">
    <source>
        <dbReference type="SMART" id="SM00363"/>
    </source>
</evidence>
<dbReference type="CDD" id="cd00165">
    <property type="entry name" value="S4"/>
    <property type="match status" value="1"/>
</dbReference>
<evidence type="ECO:0000256" key="2">
    <source>
        <dbReference type="ARBA" id="ARBA00023235"/>
    </source>
</evidence>
<gene>
    <name evidence="5" type="ORF">S01H1_11157</name>
</gene>
<dbReference type="PROSITE" id="PS50889">
    <property type="entry name" value="S4"/>
    <property type="match status" value="1"/>
</dbReference>
<sequence length="319" mass="35398">RSVMNKSRHHELVVPEAVAGRRLDRTVADLLSDMSRNAVRRIIDFGGCWVNGRRTRIASRKMRAGDRIELHVAPRGPESSRSLRIRPVHNDDWIAVVDKPAGLVTAGTRMGDRKTVVRQVETALQVAADRRTVQVMTVHRLDREASGLLVLSLSRRGTGRLARQFKQHDVNRVYVAVVEGHPAEDSGTIDVPLAVARQGRGSRAVPDPDGTRGGVPAVTRFTVLERFAKPERTLLAATLETGRTHQIRAHLAFKVGPIVGDRKYGSPDAKRARRICLHAAVLGFVHPGDDRPRRFESEPPDDFWTTAGLPPRSVVDRVR</sequence>
<dbReference type="GO" id="GO:0000455">
    <property type="term" value="P:enzyme-directed rRNA pseudouridine synthesis"/>
    <property type="evidence" value="ECO:0007669"/>
    <property type="project" value="TreeGrafter"/>
</dbReference>
<dbReference type="SUPFAM" id="SSF55120">
    <property type="entry name" value="Pseudouridine synthase"/>
    <property type="match status" value="1"/>
</dbReference>
<dbReference type="SMART" id="SM00363">
    <property type="entry name" value="S4"/>
    <property type="match status" value="1"/>
</dbReference>
<dbReference type="InterPro" id="IPR002942">
    <property type="entry name" value="S4_RNA-bd"/>
</dbReference>
<dbReference type="InterPro" id="IPR050188">
    <property type="entry name" value="RluA_PseudoU_synthase"/>
</dbReference>
<comment type="caution">
    <text evidence="5">The sequence shown here is derived from an EMBL/GenBank/DDBJ whole genome shotgun (WGS) entry which is preliminary data.</text>
</comment>
<evidence type="ECO:0000256" key="3">
    <source>
        <dbReference type="SAM" id="MobiDB-lite"/>
    </source>
</evidence>
<dbReference type="InterPro" id="IPR020103">
    <property type="entry name" value="PsdUridine_synth_cat_dom_sf"/>
</dbReference>
<protein>
    <recommendedName>
        <fullName evidence="4">RNA-binding S4 domain-containing protein</fullName>
    </recommendedName>
</protein>
<feature type="compositionally biased region" description="Basic and acidic residues" evidence="3">
    <location>
        <begin position="288"/>
        <end position="297"/>
    </location>
</feature>
<evidence type="ECO:0000256" key="1">
    <source>
        <dbReference type="ARBA" id="ARBA00010876"/>
    </source>
</evidence>
<comment type="similarity">
    <text evidence="1">Belongs to the pseudouridine synthase RluA family.</text>
</comment>
<organism evidence="5">
    <name type="scientific">marine sediment metagenome</name>
    <dbReference type="NCBI Taxonomy" id="412755"/>
    <lineage>
        <taxon>unclassified sequences</taxon>
        <taxon>metagenomes</taxon>
        <taxon>ecological metagenomes</taxon>
    </lineage>
</organism>
<dbReference type="EMBL" id="BARS01005688">
    <property type="protein sequence ID" value="GAF77172.1"/>
    <property type="molecule type" value="Genomic_DNA"/>
</dbReference>
<name>X0SMS4_9ZZZZ</name>
<dbReference type="Pfam" id="PF00849">
    <property type="entry name" value="PseudoU_synth_2"/>
    <property type="match status" value="1"/>
</dbReference>
<keyword evidence="2" id="KW-0413">Isomerase</keyword>
<dbReference type="AlphaFoldDB" id="X0SMS4"/>
<dbReference type="Gene3D" id="3.30.2350.10">
    <property type="entry name" value="Pseudouridine synthase"/>
    <property type="match status" value="1"/>
</dbReference>
<dbReference type="NCBIfam" id="TIGR00005">
    <property type="entry name" value="rluA_subfam"/>
    <property type="match status" value="1"/>
</dbReference>
<dbReference type="InterPro" id="IPR036986">
    <property type="entry name" value="S4_RNA-bd_sf"/>
</dbReference>
<reference evidence="5" key="1">
    <citation type="journal article" date="2014" name="Front. Microbiol.">
        <title>High frequency of phylogenetically diverse reductive dehalogenase-homologous genes in deep subseafloor sedimentary metagenomes.</title>
        <authorList>
            <person name="Kawai M."/>
            <person name="Futagami T."/>
            <person name="Toyoda A."/>
            <person name="Takaki Y."/>
            <person name="Nishi S."/>
            <person name="Hori S."/>
            <person name="Arai W."/>
            <person name="Tsubouchi T."/>
            <person name="Morono Y."/>
            <person name="Uchiyama I."/>
            <person name="Ito T."/>
            <person name="Fujiyama A."/>
            <person name="Inagaki F."/>
            <person name="Takami H."/>
        </authorList>
    </citation>
    <scope>NUCLEOTIDE SEQUENCE</scope>
    <source>
        <strain evidence="5">Expedition CK06-06</strain>
    </source>
</reference>
<dbReference type="InterPro" id="IPR006225">
    <property type="entry name" value="PsdUridine_synth_RluC/D"/>
</dbReference>
<dbReference type="GO" id="GO:0003723">
    <property type="term" value="F:RNA binding"/>
    <property type="evidence" value="ECO:0007669"/>
    <property type="project" value="InterPro"/>
</dbReference>
<dbReference type="PANTHER" id="PTHR21600">
    <property type="entry name" value="MITOCHONDRIAL RNA PSEUDOURIDINE SYNTHASE"/>
    <property type="match status" value="1"/>
</dbReference>
<feature type="region of interest" description="Disordered" evidence="3">
    <location>
        <begin position="288"/>
        <end position="319"/>
    </location>
</feature>
<dbReference type="CDD" id="cd02869">
    <property type="entry name" value="PseudoU_synth_RluA_like"/>
    <property type="match status" value="1"/>
</dbReference>
<dbReference type="SUPFAM" id="SSF55174">
    <property type="entry name" value="Alpha-L RNA-binding motif"/>
    <property type="match status" value="1"/>
</dbReference>
<dbReference type="GO" id="GO:0009982">
    <property type="term" value="F:pseudouridine synthase activity"/>
    <property type="evidence" value="ECO:0007669"/>
    <property type="project" value="InterPro"/>
</dbReference>
<dbReference type="Pfam" id="PF01479">
    <property type="entry name" value="S4"/>
    <property type="match status" value="1"/>
</dbReference>
<feature type="non-terminal residue" evidence="5">
    <location>
        <position position="1"/>
    </location>
</feature>
<proteinExistence type="inferred from homology"/>
<dbReference type="Gene3D" id="3.10.290.10">
    <property type="entry name" value="RNA-binding S4 domain"/>
    <property type="match status" value="1"/>
</dbReference>
<dbReference type="InterPro" id="IPR006145">
    <property type="entry name" value="PsdUridine_synth_RsuA/RluA"/>
</dbReference>